<feature type="compositionally biased region" description="Basic and acidic residues" evidence="1">
    <location>
        <begin position="357"/>
        <end position="387"/>
    </location>
</feature>
<feature type="compositionally biased region" description="Basic and acidic residues" evidence="1">
    <location>
        <begin position="8"/>
        <end position="45"/>
    </location>
</feature>
<evidence type="ECO:0000259" key="2">
    <source>
        <dbReference type="Pfam" id="PF04818"/>
    </source>
</evidence>
<accession>A0ABP0IUK4</accession>
<proteinExistence type="predicted"/>
<keyword evidence="4" id="KW-1185">Reference proteome</keyword>
<feature type="compositionally biased region" description="Basic and acidic residues" evidence="1">
    <location>
        <begin position="287"/>
        <end position="325"/>
    </location>
</feature>
<gene>
    <name evidence="3" type="ORF">SCF082_LOCUS8732</name>
</gene>
<dbReference type="Proteomes" id="UP001642464">
    <property type="component" value="Unassembled WGS sequence"/>
</dbReference>
<evidence type="ECO:0000313" key="4">
    <source>
        <dbReference type="Proteomes" id="UP001642464"/>
    </source>
</evidence>
<dbReference type="InterPro" id="IPR006569">
    <property type="entry name" value="CID_dom"/>
</dbReference>
<reference evidence="3 4" key="1">
    <citation type="submission" date="2024-02" db="EMBL/GenBank/DDBJ databases">
        <authorList>
            <person name="Chen Y."/>
            <person name="Shah S."/>
            <person name="Dougan E. K."/>
            <person name="Thang M."/>
            <person name="Chan C."/>
        </authorList>
    </citation>
    <scope>NUCLEOTIDE SEQUENCE [LARGE SCALE GENOMIC DNA]</scope>
</reference>
<dbReference type="EMBL" id="CAXAMM010005016">
    <property type="protein sequence ID" value="CAK9005760.1"/>
    <property type="molecule type" value="Genomic_DNA"/>
</dbReference>
<feature type="region of interest" description="Disordered" evidence="1">
    <location>
        <begin position="1"/>
        <end position="95"/>
    </location>
</feature>
<feature type="compositionally biased region" description="Basic residues" evidence="1">
    <location>
        <begin position="401"/>
        <end position="412"/>
    </location>
</feature>
<feature type="region of interest" description="Disordered" evidence="1">
    <location>
        <begin position="234"/>
        <end position="488"/>
    </location>
</feature>
<dbReference type="Pfam" id="PF04818">
    <property type="entry name" value="CID"/>
    <property type="match status" value="1"/>
</dbReference>
<feature type="compositionally biased region" description="Low complexity" evidence="1">
    <location>
        <begin position="444"/>
        <end position="456"/>
    </location>
</feature>
<feature type="domain" description="CID" evidence="2">
    <location>
        <begin position="94"/>
        <end position="220"/>
    </location>
</feature>
<sequence>MVSTVEALLDHGQDLEEVRQIQEQEAETKKERKQRERRRKADSNGHAKAQQSSSSSSSSSSLAATKNGKDKPKLSVVTQVTAPKTPLSKSEGKKFRAALRDCEKQKDGFRPARAWIISHPKLAYGVAMELEKVVKQPSLSGKGGKKIMVLRLVDEVLSKCAVLRKEGKEIRFDFAQNWSTFIGNVFALCAAPSEPAAVRKLVQRTLERWKDKDQLPAEELQLVQRRVAQAHTMAVSPSKATVKSPPASLFPSQATLDKQKRNDIDNDELTTATDSQVSSLSTSTAEATEKSASVEKGREDPKHTGESRDRLLDAWDRDWRDREPRNAPPYDRTYRSRSPPRRRGPPRSPSPLRRRPRAESTPDRQRDQGREKRRGERDPRGASDSSKRPRANSEQQPLSKSQKKRRKKKLRMQKALEDKQTSNASPSTSGNTSNNAKQGGNQDKNGVAAKNAASKNAADKATEQTLKAAAAAEEAVSGASLDSMLDYD</sequence>
<feature type="compositionally biased region" description="Polar residues" evidence="1">
    <location>
        <begin position="421"/>
        <end position="443"/>
    </location>
</feature>
<name>A0ABP0IUK4_9DINO</name>
<feature type="compositionally biased region" description="Low complexity" evidence="1">
    <location>
        <begin position="277"/>
        <end position="286"/>
    </location>
</feature>
<evidence type="ECO:0000313" key="3">
    <source>
        <dbReference type="EMBL" id="CAK9005760.1"/>
    </source>
</evidence>
<dbReference type="Gene3D" id="1.25.40.90">
    <property type="match status" value="1"/>
</dbReference>
<comment type="caution">
    <text evidence="3">The sequence shown here is derived from an EMBL/GenBank/DDBJ whole genome shotgun (WGS) entry which is preliminary data.</text>
</comment>
<protein>
    <submittedName>
        <fullName evidence="3">CID domain-containing protein</fullName>
    </submittedName>
</protein>
<evidence type="ECO:0000256" key="1">
    <source>
        <dbReference type="SAM" id="MobiDB-lite"/>
    </source>
</evidence>
<organism evidence="3 4">
    <name type="scientific">Durusdinium trenchii</name>
    <dbReference type="NCBI Taxonomy" id="1381693"/>
    <lineage>
        <taxon>Eukaryota</taxon>
        <taxon>Sar</taxon>
        <taxon>Alveolata</taxon>
        <taxon>Dinophyceae</taxon>
        <taxon>Suessiales</taxon>
        <taxon>Symbiodiniaceae</taxon>
        <taxon>Durusdinium</taxon>
    </lineage>
</organism>
<feature type="compositionally biased region" description="Low complexity" evidence="1">
    <location>
        <begin position="52"/>
        <end position="61"/>
    </location>
</feature>
<dbReference type="InterPro" id="IPR008942">
    <property type="entry name" value="ENTH_VHS"/>
</dbReference>